<dbReference type="InterPro" id="IPR055348">
    <property type="entry name" value="DctQ"/>
</dbReference>
<keyword evidence="2" id="KW-0813">Transport</keyword>
<dbReference type="AlphaFoldDB" id="A0A3L9LBK4"/>
<feature type="transmembrane region" description="Helical" evidence="8">
    <location>
        <begin position="81"/>
        <end position="103"/>
    </location>
</feature>
<evidence type="ECO:0000256" key="1">
    <source>
        <dbReference type="ARBA" id="ARBA00004651"/>
    </source>
</evidence>
<dbReference type="Proteomes" id="UP000277871">
    <property type="component" value="Unassembled WGS sequence"/>
</dbReference>
<keyword evidence="4 8" id="KW-0812">Transmembrane</keyword>
<evidence type="ECO:0000256" key="2">
    <source>
        <dbReference type="ARBA" id="ARBA00022448"/>
    </source>
</evidence>
<feature type="compositionally biased region" description="Basic and acidic residues" evidence="7">
    <location>
        <begin position="18"/>
        <end position="32"/>
    </location>
</feature>
<dbReference type="GO" id="GO:0005886">
    <property type="term" value="C:plasma membrane"/>
    <property type="evidence" value="ECO:0007669"/>
    <property type="project" value="UniProtKB-SubCell"/>
</dbReference>
<dbReference type="EMBL" id="RDEX01000001">
    <property type="protein sequence ID" value="RLY93822.1"/>
    <property type="molecule type" value="Genomic_DNA"/>
</dbReference>
<feature type="transmembrane region" description="Helical" evidence="8">
    <location>
        <begin position="192"/>
        <end position="213"/>
    </location>
</feature>
<feature type="region of interest" description="Disordered" evidence="7">
    <location>
        <begin position="1"/>
        <end position="64"/>
    </location>
</feature>
<accession>A0A3L9LBK4</accession>
<comment type="caution">
    <text evidence="10">The sequence shown here is derived from an EMBL/GenBank/DDBJ whole genome shotgun (WGS) entry which is preliminary data.</text>
</comment>
<evidence type="ECO:0000256" key="4">
    <source>
        <dbReference type="ARBA" id="ARBA00022692"/>
    </source>
</evidence>
<evidence type="ECO:0000256" key="6">
    <source>
        <dbReference type="ARBA" id="ARBA00023136"/>
    </source>
</evidence>
<evidence type="ECO:0000259" key="9">
    <source>
        <dbReference type="Pfam" id="PF04290"/>
    </source>
</evidence>
<evidence type="ECO:0000313" key="10">
    <source>
        <dbReference type="EMBL" id="RLY93822.1"/>
    </source>
</evidence>
<evidence type="ECO:0000313" key="11">
    <source>
        <dbReference type="Proteomes" id="UP000277871"/>
    </source>
</evidence>
<dbReference type="Pfam" id="PF04290">
    <property type="entry name" value="DctQ"/>
    <property type="match status" value="1"/>
</dbReference>
<keyword evidence="6 8" id="KW-0472">Membrane</keyword>
<gene>
    <name evidence="10" type="ORF">EAE32_00805</name>
</gene>
<keyword evidence="5 8" id="KW-1133">Transmembrane helix</keyword>
<feature type="domain" description="Tripartite ATP-independent periplasmic transporters DctQ component" evidence="9">
    <location>
        <begin position="86"/>
        <end position="217"/>
    </location>
</feature>
<comment type="subcellular location">
    <subcellularLocation>
        <location evidence="1">Cell membrane</location>
        <topology evidence="1">Multi-pass membrane protein</topology>
    </subcellularLocation>
</comment>
<evidence type="ECO:0000256" key="7">
    <source>
        <dbReference type="SAM" id="MobiDB-lite"/>
    </source>
</evidence>
<name>A0A3L9LBK4_9MICC</name>
<protein>
    <submittedName>
        <fullName evidence="10">TRAP transporter small permease</fullName>
    </submittedName>
</protein>
<feature type="transmembrane region" description="Helical" evidence="8">
    <location>
        <begin position="109"/>
        <end position="128"/>
    </location>
</feature>
<feature type="transmembrane region" description="Helical" evidence="8">
    <location>
        <begin position="149"/>
        <end position="172"/>
    </location>
</feature>
<organism evidence="10 11">
    <name type="scientific">Kocuria tytonicola</name>
    <dbReference type="NCBI Taxonomy" id="2055946"/>
    <lineage>
        <taxon>Bacteria</taxon>
        <taxon>Bacillati</taxon>
        <taxon>Actinomycetota</taxon>
        <taxon>Actinomycetes</taxon>
        <taxon>Micrococcales</taxon>
        <taxon>Micrococcaceae</taxon>
        <taxon>Kocuria</taxon>
    </lineage>
</organism>
<dbReference type="RefSeq" id="WP_121863858.1">
    <property type="nucleotide sequence ID" value="NZ_RDEX01000001.1"/>
</dbReference>
<reference evidence="10 11" key="1">
    <citation type="submission" date="2018-10" db="EMBL/GenBank/DDBJ databases">
        <title>Kocuria tytonicola, new bacteria from the preen glands of American barn owls (Tyto furcata).</title>
        <authorList>
            <person name="Braun M.S."/>
            <person name="Wang E."/>
            <person name="Zimmermann S."/>
            <person name="Boutin S."/>
            <person name="Wagner H."/>
            <person name="Wink M."/>
        </authorList>
    </citation>
    <scope>NUCLEOTIDE SEQUENCE [LARGE SCALE GENOMIC DNA]</scope>
    <source>
        <strain evidence="10 11">473</strain>
    </source>
</reference>
<keyword evidence="11" id="KW-1185">Reference proteome</keyword>
<keyword evidence="3" id="KW-1003">Cell membrane</keyword>
<evidence type="ECO:0000256" key="8">
    <source>
        <dbReference type="SAM" id="Phobius"/>
    </source>
</evidence>
<evidence type="ECO:0000256" key="5">
    <source>
        <dbReference type="ARBA" id="ARBA00022989"/>
    </source>
</evidence>
<proteinExistence type="predicted"/>
<feature type="compositionally biased region" description="Basic residues" evidence="7">
    <location>
        <begin position="44"/>
        <end position="61"/>
    </location>
</feature>
<evidence type="ECO:0000256" key="3">
    <source>
        <dbReference type="ARBA" id="ARBA00022475"/>
    </source>
</evidence>
<sequence length="224" mass="23975">MPPSPGTLRTRSRGLRRTVHERSSRETSDGHTRRQPCGPQVTARRGRGITHVTRRRGNGHHGRFDGRALDPRACGAGGRGLLLVGLAILVTVSVFMRTVGAGFVGTVEFGAMAMVLLVALGAPAVAAADENFRLEIVDMFAPPRVVRALDKVALAFQLLVSALVTWFVLSLFLDDLRTGTTMAGELGIQRAWLTGVLTLGLALTAYAVAVRFVRALRAPSPEEG</sequence>